<evidence type="ECO:0000256" key="2">
    <source>
        <dbReference type="SAM" id="SignalP"/>
    </source>
</evidence>
<keyword evidence="2" id="KW-0732">Signal</keyword>
<comment type="caution">
    <text evidence="3">The sequence shown here is derived from an EMBL/GenBank/DDBJ whole genome shotgun (WGS) entry which is preliminary data.</text>
</comment>
<keyword evidence="4" id="KW-1185">Reference proteome</keyword>
<dbReference type="InterPro" id="IPR008969">
    <property type="entry name" value="CarboxyPept-like_regulatory"/>
</dbReference>
<sequence>MKHVFTLLFTVLLTLPALAQNTFSIRGRVLDKVTGETLPGATVQVTGGQNTGTGAEADGSYKVPNLPAGTYTVQASFIGYKPSTQTVKISTQSVVATFLLASDNASLGEVQVVASQAQERQTPWPSRP</sequence>
<gene>
    <name evidence="3" type="ORF">ACFQT0_23085</name>
</gene>
<evidence type="ECO:0000313" key="4">
    <source>
        <dbReference type="Proteomes" id="UP001596513"/>
    </source>
</evidence>
<dbReference type="EMBL" id="JBHTEK010000001">
    <property type="protein sequence ID" value="MFC7669931.1"/>
    <property type="molecule type" value="Genomic_DNA"/>
</dbReference>
<name>A0ABW2UAS7_9BACT</name>
<dbReference type="SUPFAM" id="SSF49464">
    <property type="entry name" value="Carboxypeptidase regulatory domain-like"/>
    <property type="match status" value="1"/>
</dbReference>
<evidence type="ECO:0000256" key="1">
    <source>
        <dbReference type="SAM" id="MobiDB-lite"/>
    </source>
</evidence>
<feature type="signal peptide" evidence="2">
    <location>
        <begin position="1"/>
        <end position="19"/>
    </location>
</feature>
<feature type="chain" id="PRO_5045221493" evidence="2">
    <location>
        <begin position="20"/>
        <end position="128"/>
    </location>
</feature>
<dbReference type="Proteomes" id="UP001596513">
    <property type="component" value="Unassembled WGS sequence"/>
</dbReference>
<accession>A0ABW2UAS7</accession>
<organism evidence="3 4">
    <name type="scientific">Hymenobacter humi</name>
    <dbReference type="NCBI Taxonomy" id="1411620"/>
    <lineage>
        <taxon>Bacteria</taxon>
        <taxon>Pseudomonadati</taxon>
        <taxon>Bacteroidota</taxon>
        <taxon>Cytophagia</taxon>
        <taxon>Cytophagales</taxon>
        <taxon>Hymenobacteraceae</taxon>
        <taxon>Hymenobacter</taxon>
    </lineage>
</organism>
<protein>
    <submittedName>
        <fullName evidence="3">Carboxypeptidase-like regulatory domain-containing protein</fullName>
    </submittedName>
</protein>
<dbReference type="RefSeq" id="WP_380205402.1">
    <property type="nucleotide sequence ID" value="NZ_JBHTEK010000001.1"/>
</dbReference>
<feature type="region of interest" description="Disordered" evidence="1">
    <location>
        <begin position="41"/>
        <end position="61"/>
    </location>
</feature>
<proteinExistence type="predicted"/>
<evidence type="ECO:0000313" key="3">
    <source>
        <dbReference type="EMBL" id="MFC7669931.1"/>
    </source>
</evidence>
<dbReference type="Gene3D" id="2.60.40.1120">
    <property type="entry name" value="Carboxypeptidase-like, regulatory domain"/>
    <property type="match status" value="1"/>
</dbReference>
<reference evidence="4" key="1">
    <citation type="journal article" date="2019" name="Int. J. Syst. Evol. Microbiol.">
        <title>The Global Catalogue of Microorganisms (GCM) 10K type strain sequencing project: providing services to taxonomists for standard genome sequencing and annotation.</title>
        <authorList>
            <consortium name="The Broad Institute Genomics Platform"/>
            <consortium name="The Broad Institute Genome Sequencing Center for Infectious Disease"/>
            <person name="Wu L."/>
            <person name="Ma J."/>
        </authorList>
    </citation>
    <scope>NUCLEOTIDE SEQUENCE [LARGE SCALE GENOMIC DNA]</scope>
    <source>
        <strain evidence="4">JCM 19635</strain>
    </source>
</reference>
<feature type="compositionally biased region" description="Low complexity" evidence="1">
    <location>
        <begin position="41"/>
        <end position="55"/>
    </location>
</feature>
<dbReference type="Pfam" id="PF13715">
    <property type="entry name" value="CarbopepD_reg_2"/>
    <property type="match status" value="1"/>
</dbReference>